<dbReference type="SMART" id="SM00220">
    <property type="entry name" value="S_TKc"/>
    <property type="match status" value="1"/>
</dbReference>
<name>A0AAW1T5W1_9CHLO</name>
<gene>
    <name evidence="2" type="ORF">WJX84_002939</name>
</gene>
<dbReference type="Proteomes" id="UP001485043">
    <property type="component" value="Unassembled WGS sequence"/>
</dbReference>
<organism evidence="2 3">
    <name type="scientific">Apatococcus fuscideae</name>
    <dbReference type="NCBI Taxonomy" id="2026836"/>
    <lineage>
        <taxon>Eukaryota</taxon>
        <taxon>Viridiplantae</taxon>
        <taxon>Chlorophyta</taxon>
        <taxon>core chlorophytes</taxon>
        <taxon>Trebouxiophyceae</taxon>
        <taxon>Chlorellales</taxon>
        <taxon>Chlorellaceae</taxon>
        <taxon>Apatococcus</taxon>
    </lineage>
</organism>
<comment type="caution">
    <text evidence="2">The sequence shown here is derived from an EMBL/GenBank/DDBJ whole genome shotgun (WGS) entry which is preliminary data.</text>
</comment>
<dbReference type="Pfam" id="PF00069">
    <property type="entry name" value="Pkinase"/>
    <property type="match status" value="1"/>
</dbReference>
<evidence type="ECO:0000313" key="2">
    <source>
        <dbReference type="EMBL" id="KAK9865121.1"/>
    </source>
</evidence>
<protein>
    <recommendedName>
        <fullName evidence="1">Protein kinase domain-containing protein</fullName>
    </recommendedName>
</protein>
<feature type="domain" description="Protein kinase" evidence="1">
    <location>
        <begin position="1"/>
        <end position="236"/>
    </location>
</feature>
<dbReference type="InterPro" id="IPR000719">
    <property type="entry name" value="Prot_kinase_dom"/>
</dbReference>
<evidence type="ECO:0000313" key="3">
    <source>
        <dbReference type="Proteomes" id="UP001485043"/>
    </source>
</evidence>
<dbReference type="InterPro" id="IPR051681">
    <property type="entry name" value="Ser/Thr_Kinases-Pseudokinases"/>
</dbReference>
<dbReference type="PANTHER" id="PTHR44329">
    <property type="entry name" value="SERINE/THREONINE-PROTEIN KINASE TNNI3K-RELATED"/>
    <property type="match status" value="1"/>
</dbReference>
<reference evidence="2 3" key="1">
    <citation type="journal article" date="2024" name="Nat. Commun.">
        <title>Phylogenomics reveals the evolutionary origins of lichenization in chlorophyte algae.</title>
        <authorList>
            <person name="Puginier C."/>
            <person name="Libourel C."/>
            <person name="Otte J."/>
            <person name="Skaloud P."/>
            <person name="Haon M."/>
            <person name="Grisel S."/>
            <person name="Petersen M."/>
            <person name="Berrin J.G."/>
            <person name="Delaux P.M."/>
            <person name="Dal Grande F."/>
            <person name="Keller J."/>
        </authorList>
    </citation>
    <scope>NUCLEOTIDE SEQUENCE [LARGE SCALE GENOMIC DNA]</scope>
    <source>
        <strain evidence="2 3">SAG 2523</strain>
    </source>
</reference>
<sequence length="245" mass="27396">MPPLQLLSESDPPGSFRVWLQIAHGIASGIKHLHQYSVWHMDLKLDNVLCTSRPPAKHLLREDASKIRTWQPTPKLADFGLSYKREQGIAGRPSNSPDARGTVSYAAPEICRRIHDIDQDPFTRKVDIWSLGITIAEIWLGCSPWAQLETADSDQHRQSSRASKPAASLSMFASDLSRTLAQLKGDVPEPGSNACWDALETQHEFVTGMIRKCCHPDPMRRPSAAWVVRSLADQLAEMEKQLARN</sequence>
<dbReference type="PROSITE" id="PS00108">
    <property type="entry name" value="PROTEIN_KINASE_ST"/>
    <property type="match status" value="1"/>
</dbReference>
<dbReference type="PROSITE" id="PS50011">
    <property type="entry name" value="PROTEIN_KINASE_DOM"/>
    <property type="match status" value="1"/>
</dbReference>
<dbReference type="GO" id="GO:0005524">
    <property type="term" value="F:ATP binding"/>
    <property type="evidence" value="ECO:0007669"/>
    <property type="project" value="InterPro"/>
</dbReference>
<evidence type="ECO:0000259" key="1">
    <source>
        <dbReference type="PROSITE" id="PS50011"/>
    </source>
</evidence>
<proteinExistence type="predicted"/>
<dbReference type="AlphaFoldDB" id="A0AAW1T5W1"/>
<dbReference type="Gene3D" id="1.10.510.10">
    <property type="entry name" value="Transferase(Phosphotransferase) domain 1"/>
    <property type="match status" value="1"/>
</dbReference>
<dbReference type="SUPFAM" id="SSF56112">
    <property type="entry name" value="Protein kinase-like (PK-like)"/>
    <property type="match status" value="1"/>
</dbReference>
<dbReference type="EMBL" id="JALJOV010000280">
    <property type="protein sequence ID" value="KAK9865121.1"/>
    <property type="molecule type" value="Genomic_DNA"/>
</dbReference>
<dbReference type="InterPro" id="IPR011009">
    <property type="entry name" value="Kinase-like_dom_sf"/>
</dbReference>
<keyword evidence="3" id="KW-1185">Reference proteome</keyword>
<dbReference type="GO" id="GO:0004674">
    <property type="term" value="F:protein serine/threonine kinase activity"/>
    <property type="evidence" value="ECO:0007669"/>
    <property type="project" value="TreeGrafter"/>
</dbReference>
<dbReference type="InterPro" id="IPR008271">
    <property type="entry name" value="Ser/Thr_kinase_AS"/>
</dbReference>
<accession>A0AAW1T5W1</accession>